<keyword evidence="1" id="KW-0472">Membrane</keyword>
<reference evidence="2" key="1">
    <citation type="submission" date="2023-01" db="EMBL/GenBank/DDBJ databases">
        <title>Genome sequencing of Photorhabdus bodei 09-20.</title>
        <authorList>
            <person name="Kalindamar S."/>
            <person name="Kumru S."/>
        </authorList>
    </citation>
    <scope>NUCLEOTIDE SEQUENCE</scope>
    <source>
        <strain evidence="2">09-20</strain>
    </source>
</reference>
<feature type="transmembrane region" description="Helical" evidence="1">
    <location>
        <begin position="74"/>
        <end position="93"/>
    </location>
</feature>
<keyword evidence="1" id="KW-0812">Transmembrane</keyword>
<protein>
    <recommendedName>
        <fullName evidence="4">EamA domain-containing protein</fullName>
    </recommendedName>
</protein>
<gene>
    <name evidence="2" type="ORF">PH362_21010</name>
</gene>
<sequence length="97" mass="10492">MSGLRLNGLDIGYMYGLMAALCISAAIIITENLSRLLGVSRFTLVFWQLLAGTFIMSYWPVTHGVSGMFEKHEIVAVLFAGVFVSSCVSVHSGDMAT</sequence>
<evidence type="ECO:0000313" key="3">
    <source>
        <dbReference type="Proteomes" id="UP001212996"/>
    </source>
</evidence>
<comment type="caution">
    <text evidence="2">The sequence shown here is derived from an EMBL/GenBank/DDBJ whole genome shotgun (WGS) entry which is preliminary data.</text>
</comment>
<evidence type="ECO:0008006" key="4">
    <source>
        <dbReference type="Google" id="ProtNLM"/>
    </source>
</evidence>
<evidence type="ECO:0000256" key="1">
    <source>
        <dbReference type="SAM" id="Phobius"/>
    </source>
</evidence>
<feature type="transmembrane region" description="Helical" evidence="1">
    <location>
        <begin position="12"/>
        <end position="30"/>
    </location>
</feature>
<proteinExistence type="predicted"/>
<feature type="transmembrane region" description="Helical" evidence="1">
    <location>
        <begin position="42"/>
        <end position="62"/>
    </location>
</feature>
<dbReference type="RefSeq" id="WP_113043600.1">
    <property type="nucleotide sequence ID" value="NZ_CAWQKC010000251.1"/>
</dbReference>
<evidence type="ECO:0000313" key="2">
    <source>
        <dbReference type="EMBL" id="MDB6374335.1"/>
    </source>
</evidence>
<dbReference type="Proteomes" id="UP001212996">
    <property type="component" value="Unassembled WGS sequence"/>
</dbReference>
<keyword evidence="1" id="KW-1133">Transmembrane helix</keyword>
<name>A0AAW6BNT0_9GAMM</name>
<dbReference type="EMBL" id="JAQMFO010000043">
    <property type="protein sequence ID" value="MDB6374335.1"/>
    <property type="molecule type" value="Genomic_DNA"/>
</dbReference>
<dbReference type="AlphaFoldDB" id="A0AAW6BNT0"/>
<organism evidence="2 3">
    <name type="scientific">Photorhabdus bodei</name>
    <dbReference type="NCBI Taxonomy" id="2029681"/>
    <lineage>
        <taxon>Bacteria</taxon>
        <taxon>Pseudomonadati</taxon>
        <taxon>Pseudomonadota</taxon>
        <taxon>Gammaproteobacteria</taxon>
        <taxon>Enterobacterales</taxon>
        <taxon>Morganellaceae</taxon>
        <taxon>Photorhabdus</taxon>
    </lineage>
</organism>
<accession>A0AAW6BNT0</accession>